<organism evidence="1 2">
    <name type="scientific">Aspergillus melleus</name>
    <dbReference type="NCBI Taxonomy" id="138277"/>
    <lineage>
        <taxon>Eukaryota</taxon>
        <taxon>Fungi</taxon>
        <taxon>Dikarya</taxon>
        <taxon>Ascomycota</taxon>
        <taxon>Pezizomycotina</taxon>
        <taxon>Eurotiomycetes</taxon>
        <taxon>Eurotiomycetidae</taxon>
        <taxon>Eurotiales</taxon>
        <taxon>Aspergillaceae</taxon>
        <taxon>Aspergillus</taxon>
        <taxon>Aspergillus subgen. Circumdati</taxon>
    </lineage>
</organism>
<dbReference type="EMBL" id="JAOPJF010000075">
    <property type="protein sequence ID" value="KAK1140800.1"/>
    <property type="molecule type" value="Genomic_DNA"/>
</dbReference>
<accession>A0ACC3ASL2</accession>
<keyword evidence="2" id="KW-1185">Reference proteome</keyword>
<protein>
    <submittedName>
        <fullName evidence="1">Uncharacterized protein</fullName>
    </submittedName>
</protein>
<gene>
    <name evidence="1" type="ORF">N8T08_009906</name>
</gene>
<comment type="caution">
    <text evidence="1">The sequence shown here is derived from an EMBL/GenBank/DDBJ whole genome shotgun (WGS) entry which is preliminary data.</text>
</comment>
<dbReference type="Proteomes" id="UP001177260">
    <property type="component" value="Unassembled WGS sequence"/>
</dbReference>
<proteinExistence type="predicted"/>
<evidence type="ECO:0000313" key="1">
    <source>
        <dbReference type="EMBL" id="KAK1140800.1"/>
    </source>
</evidence>
<evidence type="ECO:0000313" key="2">
    <source>
        <dbReference type="Proteomes" id="UP001177260"/>
    </source>
</evidence>
<reference evidence="1 2" key="1">
    <citation type="journal article" date="2023" name="ACS Omega">
        <title>Identification of the Neoaspergillic Acid Biosynthesis Gene Cluster by Establishing an In Vitro CRISPR-Ribonucleoprotein Genetic System in Aspergillus melleus.</title>
        <authorList>
            <person name="Yuan B."/>
            <person name="Grau M.F."/>
            <person name="Murata R.M."/>
            <person name="Torok T."/>
            <person name="Venkateswaran K."/>
            <person name="Stajich J.E."/>
            <person name="Wang C.C.C."/>
        </authorList>
    </citation>
    <scope>NUCLEOTIDE SEQUENCE [LARGE SCALE GENOMIC DNA]</scope>
    <source>
        <strain evidence="1 2">IMV 1140</strain>
    </source>
</reference>
<name>A0ACC3ASL2_9EURO</name>
<sequence>MSDPVDPVDLVTVTQAHVPQKSLNDPVLEKETAVVVAAPTVDDDGRERPTPEEERTLRRVAGKVRWTAYTIAFVELCERFSYYGTTAVYVNFIQQPLPDGSTTGAGFSGQSGALGMGQRASTGLSTFNTFWCYVTPIVGAWIADEFLGRLATIQAAIAFAMLGHIIIIISAIPQVIVHPNGSIACFAIGLVIFGIGVGGFKSNISPLIAEQHKETKFYIETIPKTGERVIVDPSQTITRIFLYFYFMINVGSLIGSVAMVYAEKYVGFWLAFTLPTIMFAFCPLVLFVCRKYYDVTPPTGSVAAKAFKLWGLALQGRWSWNPVKFYKNCRADDFWERVKPSKLQNRPEWMTFDDQWVDEVNRAVKACVIFLWYPVYWLAYGQMTNNLTSQSATLALHGAPNDIINNLDPLALIIFIPIMDSFVYPGLRKLGLNFSPLKRIYLGFIVASMSMVSAAVIQYYIYKTSPCGDHPSDCDTSSPINVWVQTVPYVLIAFSEIFTSITGYEYAYTKAPKNMKSLVSSLFLFMNAISSAIQQGLTALSTDPLLIWNYGFVAVLAFVGGNLFYLTHYKLDQQEDELNQIEESTYLGRGPQAHNEKTDPEV</sequence>